<dbReference type="PANTHER" id="PTHR34986">
    <property type="entry name" value="EVOLVED BETA-GALACTOSIDASE SUBUNIT BETA"/>
    <property type="match status" value="1"/>
</dbReference>
<dbReference type="EMBL" id="SJOI01000001">
    <property type="protein sequence ID" value="TCL06326.1"/>
    <property type="molecule type" value="Genomic_DNA"/>
</dbReference>
<comment type="caution">
    <text evidence="1">The sequence shown here is derived from an EMBL/GenBank/DDBJ whole genome shotgun (WGS) entry which is preliminary data.</text>
</comment>
<keyword evidence="2" id="KW-1185">Reference proteome</keyword>
<dbReference type="NCBIfam" id="TIGR00022">
    <property type="entry name" value="YhcH/YjgK/YiaL family protein"/>
    <property type="match status" value="1"/>
</dbReference>
<dbReference type="AlphaFoldDB" id="A0A4R1NNM0"/>
<evidence type="ECO:0000313" key="1">
    <source>
        <dbReference type="EMBL" id="TCL06326.1"/>
    </source>
</evidence>
<sequence>MIIDTLARAAVNPLYPAIIRRLLQALEQHPLAQLAPGRYAIDGDALFFSVIEGRSRPLHEQRPELHRRYVDVHLLLEGEEVIGASPLDSRQLSDGPFNEEGDIGFYRGMGEESLIRLRPGDIVLLFPGELHRPMATLGIPGRLRKVVAKIDASLLPGE</sequence>
<proteinExistence type="predicted"/>
<gene>
    <name evidence="1" type="ORF">EZJ58_4577</name>
</gene>
<dbReference type="PANTHER" id="PTHR34986:SF1">
    <property type="entry name" value="PROTEIN YIAL"/>
    <property type="match status" value="1"/>
</dbReference>
<protein>
    <submittedName>
        <fullName evidence="1">YhcH/YjgK/YiaL family protein</fullName>
    </submittedName>
</protein>
<dbReference type="Pfam" id="PF04074">
    <property type="entry name" value="DUF386"/>
    <property type="match status" value="1"/>
</dbReference>
<dbReference type="OrthoDB" id="6196468at2"/>
<dbReference type="RefSeq" id="WP_132925643.1">
    <property type="nucleotide sequence ID" value="NZ_SJOI01000001.1"/>
</dbReference>
<dbReference type="Proteomes" id="UP000294555">
    <property type="component" value="Unassembled WGS sequence"/>
</dbReference>
<dbReference type="SUPFAM" id="SSF51197">
    <property type="entry name" value="Clavaminate synthase-like"/>
    <property type="match status" value="1"/>
</dbReference>
<dbReference type="InterPro" id="IPR004375">
    <property type="entry name" value="NanQ/TabA/YiaL"/>
</dbReference>
<organism evidence="1 2">
    <name type="scientific">Sodalis ligni</name>
    <dbReference type="NCBI Taxonomy" id="2697027"/>
    <lineage>
        <taxon>Bacteria</taxon>
        <taxon>Pseudomonadati</taxon>
        <taxon>Pseudomonadota</taxon>
        <taxon>Gammaproteobacteria</taxon>
        <taxon>Enterobacterales</taxon>
        <taxon>Bruguierivoracaceae</taxon>
        <taxon>Sodalis</taxon>
    </lineage>
</organism>
<dbReference type="GO" id="GO:0005829">
    <property type="term" value="C:cytosol"/>
    <property type="evidence" value="ECO:0007669"/>
    <property type="project" value="TreeGrafter"/>
</dbReference>
<reference evidence="1 2" key="1">
    <citation type="submission" date="2019-02" db="EMBL/GenBank/DDBJ databases">
        <title>Investigation of anaerobic lignin degradation for improved lignocellulosic biofuels.</title>
        <authorList>
            <person name="Deangelis K."/>
        </authorList>
    </citation>
    <scope>NUCLEOTIDE SEQUENCE [LARGE SCALE GENOMIC DNA]</scope>
    <source>
        <strain evidence="1 2">159R</strain>
    </source>
</reference>
<name>A0A4R1NNM0_9GAMM</name>
<accession>A0A4R1NNM0</accession>
<dbReference type="Gene3D" id="2.60.120.370">
    <property type="entry name" value="YhcH/YjgK/YiaL"/>
    <property type="match status" value="1"/>
</dbReference>
<dbReference type="InterPro" id="IPR037012">
    <property type="entry name" value="NanQ/TabA/YiaL_sf"/>
</dbReference>
<evidence type="ECO:0000313" key="2">
    <source>
        <dbReference type="Proteomes" id="UP000294555"/>
    </source>
</evidence>